<reference evidence="2 3" key="1">
    <citation type="submission" date="2014-04" db="EMBL/GenBank/DDBJ databases">
        <authorList>
            <consortium name="DOE Joint Genome Institute"/>
            <person name="Kuo A."/>
            <person name="Girlanda M."/>
            <person name="Perotto S."/>
            <person name="Kohler A."/>
            <person name="Nagy L.G."/>
            <person name="Floudas D."/>
            <person name="Copeland A."/>
            <person name="Barry K.W."/>
            <person name="Cichocki N."/>
            <person name="Veneault-Fourrey C."/>
            <person name="LaButti K."/>
            <person name="Lindquist E.A."/>
            <person name="Lipzen A."/>
            <person name="Lundell T."/>
            <person name="Morin E."/>
            <person name="Murat C."/>
            <person name="Sun H."/>
            <person name="Tunlid A."/>
            <person name="Henrissat B."/>
            <person name="Grigoriev I.V."/>
            <person name="Hibbett D.S."/>
            <person name="Martin F."/>
            <person name="Nordberg H.P."/>
            <person name="Cantor M.N."/>
            <person name="Hua S.X."/>
        </authorList>
    </citation>
    <scope>NUCLEOTIDE SEQUENCE [LARGE SCALE GENOMIC DNA]</scope>
    <source>
        <strain evidence="2 3">MUT 4182</strain>
    </source>
</reference>
<protein>
    <submittedName>
        <fullName evidence="2">Glycoside hydrolase family 15 protein</fullName>
    </submittedName>
</protein>
<organism evidence="2 3">
    <name type="scientific">Tulasnella calospora MUT 4182</name>
    <dbReference type="NCBI Taxonomy" id="1051891"/>
    <lineage>
        <taxon>Eukaryota</taxon>
        <taxon>Fungi</taxon>
        <taxon>Dikarya</taxon>
        <taxon>Basidiomycota</taxon>
        <taxon>Agaricomycotina</taxon>
        <taxon>Agaricomycetes</taxon>
        <taxon>Cantharellales</taxon>
        <taxon>Tulasnellaceae</taxon>
        <taxon>Tulasnella</taxon>
    </lineage>
</organism>
<sequence length="168" mass="18398">MTATPFVHLQNERRTPTPPSTNLRDALATAGLLVPSPQTRPPHPSATFPNGLGCTISPTTCAISTTAIVVRSPPKRAPHPAKRSQTPSNVLTPSRPLVNLQSEHRTPATPFETLLDSSGSPTAHTTALPFVHVQNQHPTPEPRSRTLWDVLARRTCDGRFHPRIYRDF</sequence>
<feature type="compositionally biased region" description="Basic residues" evidence="1">
    <location>
        <begin position="73"/>
        <end position="82"/>
    </location>
</feature>
<accession>A0A0C3L178</accession>
<evidence type="ECO:0000313" key="3">
    <source>
        <dbReference type="Proteomes" id="UP000054248"/>
    </source>
</evidence>
<keyword evidence="3" id="KW-1185">Reference proteome</keyword>
<name>A0A0C3L178_9AGAM</name>
<dbReference type="HOGENOM" id="CLU_1587697_0_0_1"/>
<gene>
    <name evidence="2" type="ORF">M407DRAFT_34925</name>
</gene>
<dbReference type="GO" id="GO:0016787">
    <property type="term" value="F:hydrolase activity"/>
    <property type="evidence" value="ECO:0007669"/>
    <property type="project" value="UniProtKB-KW"/>
</dbReference>
<evidence type="ECO:0000313" key="2">
    <source>
        <dbReference type="EMBL" id="KIO15492.1"/>
    </source>
</evidence>
<dbReference type="Proteomes" id="UP000054248">
    <property type="component" value="Unassembled WGS sequence"/>
</dbReference>
<keyword evidence="2" id="KW-0378">Hydrolase</keyword>
<feature type="region of interest" description="Disordered" evidence="1">
    <location>
        <begin position="71"/>
        <end position="91"/>
    </location>
</feature>
<dbReference type="EMBL" id="KN824025">
    <property type="protein sequence ID" value="KIO15492.1"/>
    <property type="molecule type" value="Genomic_DNA"/>
</dbReference>
<evidence type="ECO:0000256" key="1">
    <source>
        <dbReference type="SAM" id="MobiDB-lite"/>
    </source>
</evidence>
<proteinExistence type="predicted"/>
<feature type="region of interest" description="Disordered" evidence="1">
    <location>
        <begin position="1"/>
        <end position="20"/>
    </location>
</feature>
<dbReference type="AlphaFoldDB" id="A0A0C3L178"/>
<reference evidence="3" key="2">
    <citation type="submission" date="2015-01" db="EMBL/GenBank/DDBJ databases">
        <title>Evolutionary Origins and Diversification of the Mycorrhizal Mutualists.</title>
        <authorList>
            <consortium name="DOE Joint Genome Institute"/>
            <consortium name="Mycorrhizal Genomics Consortium"/>
            <person name="Kohler A."/>
            <person name="Kuo A."/>
            <person name="Nagy L.G."/>
            <person name="Floudas D."/>
            <person name="Copeland A."/>
            <person name="Barry K.W."/>
            <person name="Cichocki N."/>
            <person name="Veneault-Fourrey C."/>
            <person name="LaButti K."/>
            <person name="Lindquist E.A."/>
            <person name="Lipzen A."/>
            <person name="Lundell T."/>
            <person name="Morin E."/>
            <person name="Murat C."/>
            <person name="Riley R."/>
            <person name="Ohm R."/>
            <person name="Sun H."/>
            <person name="Tunlid A."/>
            <person name="Henrissat B."/>
            <person name="Grigoriev I.V."/>
            <person name="Hibbett D.S."/>
            <person name="Martin F."/>
        </authorList>
    </citation>
    <scope>NUCLEOTIDE SEQUENCE [LARGE SCALE GENOMIC DNA]</scope>
    <source>
        <strain evidence="3">MUT 4182</strain>
    </source>
</reference>